<feature type="transmembrane region" description="Helical" evidence="1">
    <location>
        <begin position="37"/>
        <end position="53"/>
    </location>
</feature>
<name>A0ABV5GZ93_9FLAO</name>
<feature type="transmembrane region" description="Helical" evidence="1">
    <location>
        <begin position="212"/>
        <end position="238"/>
    </location>
</feature>
<reference evidence="2 3" key="1">
    <citation type="submission" date="2024-09" db="EMBL/GenBank/DDBJ databases">
        <authorList>
            <person name="Sun Q."/>
            <person name="Mori K."/>
        </authorList>
    </citation>
    <scope>NUCLEOTIDE SEQUENCE [LARGE SCALE GENOMIC DNA]</scope>
    <source>
        <strain evidence="2 3">CECT 8300</strain>
    </source>
</reference>
<organism evidence="2 3">
    <name type="scientific">Algibacter miyuki</name>
    <dbReference type="NCBI Taxonomy" id="1306933"/>
    <lineage>
        <taxon>Bacteria</taxon>
        <taxon>Pseudomonadati</taxon>
        <taxon>Bacteroidota</taxon>
        <taxon>Flavobacteriia</taxon>
        <taxon>Flavobacteriales</taxon>
        <taxon>Flavobacteriaceae</taxon>
        <taxon>Algibacter</taxon>
    </lineage>
</organism>
<keyword evidence="3" id="KW-1185">Reference proteome</keyword>
<sequence>MIPLFIKLILAHFVGDFLLQPEKWVLHKEKHKHKSKFLYYHVLIHLIALLLVLQFNFDYWLGFLIIILSHYIIDLIKLKLKTKSNARRLFALDQLAHFIIIAIVVSIYEPFELNINSFYNPIFLLFITTILGVTVVSSIIMKTVISKWYFKEDNSNLSLENAGAFIGILERLFVFVLIITNHWEGIGFLIAAKSVLRFSDLSKAKDRKLTEYILIGTLLSYGLAVLFGISYQFLLAYIR</sequence>
<comment type="caution">
    <text evidence="2">The sequence shown here is derived from an EMBL/GenBank/DDBJ whole genome shotgun (WGS) entry which is preliminary data.</text>
</comment>
<feature type="transmembrane region" description="Helical" evidence="1">
    <location>
        <begin position="120"/>
        <end position="141"/>
    </location>
</feature>
<dbReference type="EMBL" id="JBHMFA010000005">
    <property type="protein sequence ID" value="MFB9104769.1"/>
    <property type="molecule type" value="Genomic_DNA"/>
</dbReference>
<feature type="transmembrane region" description="Helical" evidence="1">
    <location>
        <begin position="89"/>
        <end position="108"/>
    </location>
</feature>
<evidence type="ECO:0000313" key="2">
    <source>
        <dbReference type="EMBL" id="MFB9104769.1"/>
    </source>
</evidence>
<dbReference type="Pfam" id="PF11750">
    <property type="entry name" value="DUF3307"/>
    <property type="match status" value="1"/>
</dbReference>
<accession>A0ABV5GZ93</accession>
<protein>
    <submittedName>
        <fullName evidence="2">DUF3307 domain-containing protein</fullName>
    </submittedName>
</protein>
<dbReference type="InterPro" id="IPR021737">
    <property type="entry name" value="Phage_phiKZ_Orf197"/>
</dbReference>
<keyword evidence="1" id="KW-0812">Transmembrane</keyword>
<gene>
    <name evidence="2" type="ORF">ACFFU1_07655</name>
</gene>
<dbReference type="RefSeq" id="WP_290273330.1">
    <property type="nucleotide sequence ID" value="NZ_JAUFQP010000013.1"/>
</dbReference>
<evidence type="ECO:0000313" key="3">
    <source>
        <dbReference type="Proteomes" id="UP001589590"/>
    </source>
</evidence>
<feature type="transmembrane region" description="Helical" evidence="1">
    <location>
        <begin position="59"/>
        <end position="77"/>
    </location>
</feature>
<evidence type="ECO:0000256" key="1">
    <source>
        <dbReference type="SAM" id="Phobius"/>
    </source>
</evidence>
<keyword evidence="1" id="KW-1133">Transmembrane helix</keyword>
<dbReference type="Proteomes" id="UP001589590">
    <property type="component" value="Unassembled WGS sequence"/>
</dbReference>
<proteinExistence type="predicted"/>
<keyword evidence="1" id="KW-0472">Membrane</keyword>
<feature type="transmembrane region" description="Helical" evidence="1">
    <location>
        <begin position="172"/>
        <end position="192"/>
    </location>
</feature>